<evidence type="ECO:0000256" key="1">
    <source>
        <dbReference type="SAM" id="Phobius"/>
    </source>
</evidence>
<evidence type="ECO:0000313" key="3">
    <source>
        <dbReference type="Proteomes" id="UP000500816"/>
    </source>
</evidence>
<feature type="transmembrane region" description="Helical" evidence="1">
    <location>
        <begin position="106"/>
        <end position="130"/>
    </location>
</feature>
<sequence>MGCINMIVAILVIITSCTTVYTRLKSNGDVCDCFPEISRHNKEFLVCFHGCPIKPVNSRLYNVSCMHMEDITITLCEGNRYITSKPEIEIHDNYIWNMYILKTWKVAITIFIWLFMILMKIPSLCLLSMLNKIINKMLGSKLKDCDNCGAKYILAHMECPTPSFRHRTDYNFIFYIVLILTLITTAAKADDNIYNYYGHGNSTEIQVLDKEHFSQDFNVEKYLYTFTILNSHLELDVINISEILMPTKHKIDAIIYSCDGIQACKDLFFKHHGVVATWWINKVHDGLSCAFASATICGTCSNEYIKLGDKITTAKVRPYVDIEVKHGNKTEIIKIRDFSTFIHQPFYMKPLPQVLVESVEMFVTGTKVYRGQICNMPGPSCFGPNYRKNGKIYQLMTPTVMDPMSYDREIILENCASPGNSDVNTLEITNYVYQNNTLIMPFSFGMLSIGIPLTGKLIGDFCEKPVRVLSVTVEGCYDCQMGFEIKVKYDHVDRCGMIKCKVGRVIYENFVDSSSDEITLHSFYGEENVKIDCNGYLKEFSLDHPKDTNYYKTTNEIHGSAPSDFNLFKHLPNLFGNFKAMVVTLLISITLAYMMYNIIKQMLKHYFNMRADRKIRYHKRTDLGDIEMTNEFIVIEGPPQ</sequence>
<feature type="transmembrane region" description="Helical" evidence="1">
    <location>
        <begin position="578"/>
        <end position="599"/>
    </location>
</feature>
<keyword evidence="1" id="KW-0812">Transmembrane</keyword>
<organism evidence="2 3">
    <name type="scientific">pistacia virus B</name>
    <dbReference type="NCBI Taxonomy" id="2848035"/>
    <lineage>
        <taxon>Viruses</taxon>
        <taxon>Riboviria</taxon>
        <taxon>Orthornavirae</taxon>
        <taxon>Negarnaviricota</taxon>
        <taxon>Polyploviricotina</taxon>
        <taxon>Bunyaviricetes</taxon>
        <taxon>Elliovirales</taxon>
        <taxon>Fimoviridae</taxon>
        <taxon>Emaravirus</taxon>
        <taxon>Emaravirus pistaciae</taxon>
    </lineage>
</organism>
<protein>
    <submittedName>
        <fullName evidence="2">Glycoprotein p2</fullName>
    </submittedName>
</protein>
<proteinExistence type="predicted"/>
<feature type="transmembrane region" description="Helical" evidence="1">
    <location>
        <begin position="172"/>
        <end position="189"/>
    </location>
</feature>
<keyword evidence="1" id="KW-1133">Transmembrane helix</keyword>
<keyword evidence="3" id="KW-1185">Reference proteome</keyword>
<dbReference type="EMBL" id="MH727573">
    <property type="protein sequence ID" value="QAR18003.1"/>
    <property type="molecule type" value="Viral_cRNA"/>
</dbReference>
<name>A0A410JAL7_9VIRU</name>
<accession>A0A410JAL7</accession>
<reference evidence="2 3" key="1">
    <citation type="submission" date="2018-08" db="EMBL/GenBank/DDBJ databases">
        <title>A new emaravirus de novo discovered in Pistacia through HTS.</title>
        <authorList>
            <person name="Buzkan N."/>
            <person name="Chiumenti M."/>
            <person name="Sarpkaya O.K."/>
            <person name="Karadag S."/>
            <person name="Massart S."/>
            <person name="Minafra A."/>
        </authorList>
    </citation>
    <scope>NUCLEOTIDE SEQUENCE [LARGE SCALE GENOMIC DNA]</scope>
    <source>
        <strain evidence="2">55</strain>
    </source>
</reference>
<evidence type="ECO:0000313" key="2">
    <source>
        <dbReference type="EMBL" id="QAR18003.1"/>
    </source>
</evidence>
<keyword evidence="1" id="KW-0472">Membrane</keyword>
<dbReference type="Proteomes" id="UP000500816">
    <property type="component" value="Genome"/>
</dbReference>
<feature type="transmembrane region" description="Helical" evidence="1">
    <location>
        <begin position="7"/>
        <end position="24"/>
    </location>
</feature>